<dbReference type="GO" id="GO:0016020">
    <property type="term" value="C:membrane"/>
    <property type="evidence" value="ECO:0007669"/>
    <property type="project" value="GOC"/>
</dbReference>
<sequence>MSALSDLSRDFLPDRTQSAPVARRHFPALFLSDLHLGSRACREELLLSFLQSHSADRIYLVGDILDTWMPVRHWSARQQDILSLLFARGREGARLIYTPGNHDAFFRRFIGQALGGVEIEDRLIHETAEGRRLLVVHGDEGDVFETHFPRITRLVARVDGAFRGAVAGWNRVRARMGLAPSRLADLVVKWVNDAARACDDFETRLSGIALAHQADGIICGHFHKPALTERPDALYANCGDWVENATALVETTGGRLVLIDWALASQAQGVEIPHSKAHIGLSPA</sequence>
<comment type="caution">
    <text evidence="7">The sequence shown here is derived from an EMBL/GenBank/DDBJ whole genome shotgun (WGS) entry which is preliminary data.</text>
</comment>
<keyword evidence="1" id="KW-1003">Cell membrane</keyword>
<keyword evidence="8" id="KW-1185">Reference proteome</keyword>
<keyword evidence="4" id="KW-0472">Membrane</keyword>
<feature type="domain" description="Calcineurin-like phosphoesterase" evidence="6">
    <location>
        <begin position="27"/>
        <end position="225"/>
    </location>
</feature>
<evidence type="ECO:0000313" key="8">
    <source>
        <dbReference type="Proteomes" id="UP001193501"/>
    </source>
</evidence>
<dbReference type="EMBL" id="JAABNR010000008">
    <property type="protein sequence ID" value="NBZ87939.1"/>
    <property type="molecule type" value="Genomic_DNA"/>
</dbReference>
<keyword evidence="2" id="KW-0997">Cell inner membrane</keyword>
<name>A0AAE4Y9S7_9RHOB</name>
<evidence type="ECO:0000256" key="1">
    <source>
        <dbReference type="ARBA" id="ARBA00022475"/>
    </source>
</evidence>
<dbReference type="PANTHER" id="PTHR34990">
    <property type="entry name" value="UDP-2,3-DIACYLGLUCOSAMINE HYDROLASE-RELATED"/>
    <property type="match status" value="1"/>
</dbReference>
<keyword evidence="5" id="KW-0464">Manganese</keyword>
<gene>
    <name evidence="7" type="ORF">GV832_10150</name>
</gene>
<evidence type="ECO:0000313" key="7">
    <source>
        <dbReference type="EMBL" id="NBZ87939.1"/>
    </source>
</evidence>
<evidence type="ECO:0000256" key="2">
    <source>
        <dbReference type="ARBA" id="ARBA00022519"/>
    </source>
</evidence>
<dbReference type="InterPro" id="IPR004843">
    <property type="entry name" value="Calcineurin-like_PHP"/>
</dbReference>
<dbReference type="Pfam" id="PF00149">
    <property type="entry name" value="Metallophos"/>
    <property type="match status" value="1"/>
</dbReference>
<evidence type="ECO:0000256" key="4">
    <source>
        <dbReference type="ARBA" id="ARBA00023136"/>
    </source>
</evidence>
<dbReference type="SUPFAM" id="SSF56300">
    <property type="entry name" value="Metallo-dependent phosphatases"/>
    <property type="match status" value="1"/>
</dbReference>
<organism evidence="7 8">
    <name type="scientific">Stagnihabitans tardus</name>
    <dbReference type="NCBI Taxonomy" id="2699202"/>
    <lineage>
        <taxon>Bacteria</taxon>
        <taxon>Pseudomonadati</taxon>
        <taxon>Pseudomonadota</taxon>
        <taxon>Alphaproteobacteria</taxon>
        <taxon>Rhodobacterales</taxon>
        <taxon>Paracoccaceae</taxon>
        <taxon>Stagnihabitans</taxon>
    </lineage>
</organism>
<accession>A0AAE4Y9S7</accession>
<dbReference type="CDD" id="cd07398">
    <property type="entry name" value="MPP_YbbF-LpxH"/>
    <property type="match status" value="1"/>
</dbReference>
<proteinExistence type="predicted"/>
<dbReference type="GO" id="GO:0008758">
    <property type="term" value="F:UDP-2,3-diacylglucosamine hydrolase activity"/>
    <property type="evidence" value="ECO:0007669"/>
    <property type="project" value="TreeGrafter"/>
</dbReference>
<dbReference type="RefSeq" id="WP_168774745.1">
    <property type="nucleotide sequence ID" value="NZ_JAABNR010000008.1"/>
</dbReference>
<evidence type="ECO:0000256" key="5">
    <source>
        <dbReference type="ARBA" id="ARBA00023211"/>
    </source>
</evidence>
<evidence type="ECO:0000259" key="6">
    <source>
        <dbReference type="Pfam" id="PF00149"/>
    </source>
</evidence>
<dbReference type="AlphaFoldDB" id="A0AAE4Y9S7"/>
<keyword evidence="3" id="KW-0479">Metal-binding</keyword>
<dbReference type="InterPro" id="IPR029052">
    <property type="entry name" value="Metallo-depent_PP-like"/>
</dbReference>
<dbReference type="Proteomes" id="UP001193501">
    <property type="component" value="Unassembled WGS sequence"/>
</dbReference>
<dbReference type="GO" id="GO:0009245">
    <property type="term" value="P:lipid A biosynthetic process"/>
    <property type="evidence" value="ECO:0007669"/>
    <property type="project" value="TreeGrafter"/>
</dbReference>
<dbReference type="InterPro" id="IPR043461">
    <property type="entry name" value="LpxH-like"/>
</dbReference>
<dbReference type="Gene3D" id="3.60.21.10">
    <property type="match status" value="1"/>
</dbReference>
<protein>
    <submittedName>
        <fullName evidence="7">UDP-2,3-diacylglucosamine diphosphatase</fullName>
    </submittedName>
</protein>
<reference evidence="7" key="1">
    <citation type="submission" date="2020-01" db="EMBL/GenBank/DDBJ databases">
        <authorList>
            <person name="Chen W.-M."/>
        </authorList>
    </citation>
    <scope>NUCLEOTIDE SEQUENCE</scope>
    <source>
        <strain evidence="7">CYK-10</strain>
    </source>
</reference>
<dbReference type="GO" id="GO:0046872">
    <property type="term" value="F:metal ion binding"/>
    <property type="evidence" value="ECO:0007669"/>
    <property type="project" value="UniProtKB-KW"/>
</dbReference>
<dbReference type="PANTHER" id="PTHR34990:SF2">
    <property type="entry name" value="BLL8164 PROTEIN"/>
    <property type="match status" value="1"/>
</dbReference>
<evidence type="ECO:0000256" key="3">
    <source>
        <dbReference type="ARBA" id="ARBA00022723"/>
    </source>
</evidence>